<dbReference type="Gene3D" id="3.40.50.2300">
    <property type="match status" value="1"/>
</dbReference>
<feature type="modified residue" description="4-aspartylphosphate" evidence="2">
    <location>
        <position position="54"/>
    </location>
</feature>
<organism evidence="4 5">
    <name type="scientific">Roseivivax isoporae LMG 25204</name>
    <dbReference type="NCBI Taxonomy" id="1449351"/>
    <lineage>
        <taxon>Bacteria</taxon>
        <taxon>Pseudomonadati</taxon>
        <taxon>Pseudomonadota</taxon>
        <taxon>Alphaproteobacteria</taxon>
        <taxon>Rhodobacterales</taxon>
        <taxon>Roseobacteraceae</taxon>
        <taxon>Roseivivax</taxon>
    </lineage>
</organism>
<dbReference type="SUPFAM" id="SSF52172">
    <property type="entry name" value="CheY-like"/>
    <property type="match status" value="1"/>
</dbReference>
<evidence type="ECO:0000259" key="3">
    <source>
        <dbReference type="PROSITE" id="PS50110"/>
    </source>
</evidence>
<dbReference type="InterPro" id="IPR050595">
    <property type="entry name" value="Bact_response_regulator"/>
</dbReference>
<dbReference type="EMBL" id="JAME01000009">
    <property type="protein sequence ID" value="ETX29428.1"/>
    <property type="molecule type" value="Genomic_DNA"/>
</dbReference>
<dbReference type="Pfam" id="PF00072">
    <property type="entry name" value="Response_reg"/>
    <property type="match status" value="1"/>
</dbReference>
<dbReference type="InterPro" id="IPR011006">
    <property type="entry name" value="CheY-like_superfamily"/>
</dbReference>
<dbReference type="PANTHER" id="PTHR44591">
    <property type="entry name" value="STRESS RESPONSE REGULATOR PROTEIN 1"/>
    <property type="match status" value="1"/>
</dbReference>
<keyword evidence="1 2" id="KW-0597">Phosphoprotein</keyword>
<dbReference type="SMART" id="SM00448">
    <property type="entry name" value="REC"/>
    <property type="match status" value="1"/>
</dbReference>
<evidence type="ECO:0000256" key="1">
    <source>
        <dbReference type="ARBA" id="ARBA00022553"/>
    </source>
</evidence>
<keyword evidence="5" id="KW-1185">Reference proteome</keyword>
<accession>X7F9N3</accession>
<feature type="domain" description="Response regulatory" evidence="3">
    <location>
        <begin position="4"/>
        <end position="119"/>
    </location>
</feature>
<dbReference type="PROSITE" id="PS50110">
    <property type="entry name" value="RESPONSE_REGULATORY"/>
    <property type="match status" value="1"/>
</dbReference>
<dbReference type="GO" id="GO:0000160">
    <property type="term" value="P:phosphorelay signal transduction system"/>
    <property type="evidence" value="ECO:0007669"/>
    <property type="project" value="InterPro"/>
</dbReference>
<comment type="caution">
    <text evidence="4">The sequence shown here is derived from an EMBL/GenBank/DDBJ whole genome shotgun (WGS) entry which is preliminary data.</text>
</comment>
<dbReference type="eggNOG" id="COG0784">
    <property type="taxonomic scope" value="Bacteria"/>
</dbReference>
<reference evidence="4 5" key="1">
    <citation type="submission" date="2014-01" db="EMBL/GenBank/DDBJ databases">
        <title>Roseivivax isoporae LMG 25204 Genome Sequencing.</title>
        <authorList>
            <person name="Lai Q."/>
            <person name="Li G."/>
            <person name="Shao Z."/>
        </authorList>
    </citation>
    <scope>NUCLEOTIDE SEQUENCE [LARGE SCALE GENOMIC DNA]</scope>
    <source>
        <strain evidence="4 5">LMG 25204</strain>
    </source>
</reference>
<dbReference type="PANTHER" id="PTHR44591:SF3">
    <property type="entry name" value="RESPONSE REGULATORY DOMAIN-CONTAINING PROTEIN"/>
    <property type="match status" value="1"/>
</dbReference>
<gene>
    <name evidence="4" type="ORF">RISW2_23115</name>
</gene>
<dbReference type="AlphaFoldDB" id="X7F9N3"/>
<sequence>MSLRVLICEDEFFIALDLQDQVESLGHRVTGVARDVETCKAEARRERPDLALMDLRLAGGTSGIDASRWLYETLDVRCIFISGNLDAATREILAAVKPHAFLGKPILKHQLARELRVCCGETGAAADE</sequence>
<dbReference type="STRING" id="1449351.RISW2_23115"/>
<dbReference type="Proteomes" id="UP000023430">
    <property type="component" value="Unassembled WGS sequence"/>
</dbReference>
<proteinExistence type="predicted"/>
<dbReference type="InterPro" id="IPR001789">
    <property type="entry name" value="Sig_transdc_resp-reg_receiver"/>
</dbReference>
<name>X7F9N3_9RHOB</name>
<evidence type="ECO:0000313" key="5">
    <source>
        <dbReference type="Proteomes" id="UP000023430"/>
    </source>
</evidence>
<dbReference type="OrthoDB" id="582170at2"/>
<dbReference type="RefSeq" id="WP_051491853.1">
    <property type="nucleotide sequence ID" value="NZ_JAME01000009.1"/>
</dbReference>
<protein>
    <recommendedName>
        <fullName evidence="3">Response regulatory domain-containing protein</fullName>
    </recommendedName>
</protein>
<evidence type="ECO:0000313" key="4">
    <source>
        <dbReference type="EMBL" id="ETX29428.1"/>
    </source>
</evidence>
<evidence type="ECO:0000256" key="2">
    <source>
        <dbReference type="PROSITE-ProRule" id="PRU00169"/>
    </source>
</evidence>